<name>A0A7K0G021_9SPHI</name>
<dbReference type="Pfam" id="PF22725">
    <property type="entry name" value="GFO_IDH_MocA_C3"/>
    <property type="match status" value="1"/>
</dbReference>
<accession>A0A7K0G021</accession>
<dbReference type="RefSeq" id="WP_154281363.1">
    <property type="nucleotide sequence ID" value="NZ_JBHUJQ010000001.1"/>
</dbReference>
<dbReference type="PANTHER" id="PTHR43249:SF1">
    <property type="entry name" value="D-GLUCOSIDE 3-DEHYDROGENASE"/>
    <property type="match status" value="1"/>
</dbReference>
<dbReference type="GO" id="GO:0000166">
    <property type="term" value="F:nucleotide binding"/>
    <property type="evidence" value="ECO:0007669"/>
    <property type="project" value="InterPro"/>
</dbReference>
<dbReference type="InterPro" id="IPR052515">
    <property type="entry name" value="Gfo/Idh/MocA_Oxidoreductase"/>
</dbReference>
<sequence length="323" mass="36290">MSEIKWGIIGCGDVTEVKSGPAFNKAPNSSLVAVMRRNAAKAEDYAKRHQVPRWYSDADQLINDPEVNAIYIATPPLQHEEFTIKALAAGKPVYVEKPMALNSEAAKRMVAAAHQYGVKLSVAHYRREQPLFLKIKTLLEEKAIGDIRFVNLQMLQPQQSDLIARSEENWRTNPEIAGGGLFHDLAPHQLDLMGYYFGEIEKFDGMALNQTGQNQVDDLVTGHILFKNGVVFNGTWCFTVAEEDQIDHCEIYGSKGKISFPMFGHQIKVFVDGTEERLDFLPLMHVEQPMIEKVVAYFLNEGKNPCSGEEAVKTMELLDGFTR</sequence>
<dbReference type="OrthoDB" id="9795543at2"/>
<dbReference type="InterPro" id="IPR036291">
    <property type="entry name" value="NAD(P)-bd_dom_sf"/>
</dbReference>
<dbReference type="Pfam" id="PF01408">
    <property type="entry name" value="GFO_IDH_MocA"/>
    <property type="match status" value="1"/>
</dbReference>
<organism evidence="3 4">
    <name type="scientific">Pedobacter petrophilus</name>
    <dbReference type="NCBI Taxonomy" id="1908241"/>
    <lineage>
        <taxon>Bacteria</taxon>
        <taxon>Pseudomonadati</taxon>
        <taxon>Bacteroidota</taxon>
        <taxon>Sphingobacteriia</taxon>
        <taxon>Sphingobacteriales</taxon>
        <taxon>Sphingobacteriaceae</taxon>
        <taxon>Pedobacter</taxon>
    </lineage>
</organism>
<dbReference type="Gene3D" id="3.40.50.720">
    <property type="entry name" value="NAD(P)-binding Rossmann-like Domain"/>
    <property type="match status" value="1"/>
</dbReference>
<reference evidence="3 4" key="1">
    <citation type="submission" date="2019-11" db="EMBL/GenBank/DDBJ databases">
        <title>Pedobacter petrophilus genome.</title>
        <authorList>
            <person name="Feldbauer M.J."/>
            <person name="Newman J.D."/>
        </authorList>
    </citation>
    <scope>NUCLEOTIDE SEQUENCE [LARGE SCALE GENOMIC DNA]</scope>
    <source>
        <strain evidence="3 4">LMG 29686</strain>
    </source>
</reference>
<evidence type="ECO:0000259" key="2">
    <source>
        <dbReference type="Pfam" id="PF22725"/>
    </source>
</evidence>
<feature type="domain" description="GFO/IDH/MocA-like oxidoreductase" evidence="2">
    <location>
        <begin position="132"/>
        <end position="258"/>
    </location>
</feature>
<evidence type="ECO:0000259" key="1">
    <source>
        <dbReference type="Pfam" id="PF01408"/>
    </source>
</evidence>
<evidence type="ECO:0000313" key="3">
    <source>
        <dbReference type="EMBL" id="MRX77125.1"/>
    </source>
</evidence>
<evidence type="ECO:0000313" key="4">
    <source>
        <dbReference type="Proteomes" id="UP000487757"/>
    </source>
</evidence>
<comment type="caution">
    <text evidence="3">The sequence shown here is derived from an EMBL/GenBank/DDBJ whole genome shotgun (WGS) entry which is preliminary data.</text>
</comment>
<feature type="domain" description="Gfo/Idh/MocA-like oxidoreductase N-terminal" evidence="1">
    <location>
        <begin position="4"/>
        <end position="124"/>
    </location>
</feature>
<dbReference type="AlphaFoldDB" id="A0A7K0G021"/>
<dbReference type="SUPFAM" id="SSF51735">
    <property type="entry name" value="NAD(P)-binding Rossmann-fold domains"/>
    <property type="match status" value="1"/>
</dbReference>
<protein>
    <submittedName>
        <fullName evidence="3">Gfo/Idh/MocA family oxidoreductase</fullName>
    </submittedName>
</protein>
<dbReference type="InterPro" id="IPR055170">
    <property type="entry name" value="GFO_IDH_MocA-like_dom"/>
</dbReference>
<dbReference type="EMBL" id="WKKH01000020">
    <property type="protein sequence ID" value="MRX77125.1"/>
    <property type="molecule type" value="Genomic_DNA"/>
</dbReference>
<dbReference type="Proteomes" id="UP000487757">
    <property type="component" value="Unassembled WGS sequence"/>
</dbReference>
<dbReference type="SUPFAM" id="SSF55347">
    <property type="entry name" value="Glyceraldehyde-3-phosphate dehydrogenase-like, C-terminal domain"/>
    <property type="match status" value="1"/>
</dbReference>
<keyword evidence="4" id="KW-1185">Reference proteome</keyword>
<dbReference type="Gene3D" id="3.30.360.10">
    <property type="entry name" value="Dihydrodipicolinate Reductase, domain 2"/>
    <property type="match status" value="1"/>
</dbReference>
<dbReference type="InterPro" id="IPR000683">
    <property type="entry name" value="Gfo/Idh/MocA-like_OxRdtase_N"/>
</dbReference>
<dbReference type="PANTHER" id="PTHR43249">
    <property type="entry name" value="UDP-N-ACETYL-2-AMINO-2-DEOXY-D-GLUCURONATE OXIDASE"/>
    <property type="match status" value="1"/>
</dbReference>
<gene>
    <name evidence="3" type="ORF">GJU39_13615</name>
</gene>
<proteinExistence type="predicted"/>